<dbReference type="GO" id="GO:0016746">
    <property type="term" value="F:acyltransferase activity"/>
    <property type="evidence" value="ECO:0007669"/>
    <property type="project" value="TreeGrafter"/>
</dbReference>
<gene>
    <name evidence="2" type="ORF">PXEA_LOCUS9844</name>
</gene>
<keyword evidence="1" id="KW-1133">Transmembrane helix</keyword>
<dbReference type="OrthoDB" id="286734at2759"/>
<keyword evidence="1" id="KW-0472">Membrane</keyword>
<reference evidence="2" key="1">
    <citation type="submission" date="2018-11" db="EMBL/GenBank/DDBJ databases">
        <authorList>
            <consortium name="Pathogen Informatics"/>
        </authorList>
    </citation>
    <scope>NUCLEOTIDE SEQUENCE</scope>
</reference>
<proteinExistence type="predicted"/>
<accession>A0A3S5CKQ8</accession>
<keyword evidence="3" id="KW-1185">Reference proteome</keyword>
<feature type="transmembrane region" description="Helical" evidence="1">
    <location>
        <begin position="280"/>
        <end position="297"/>
    </location>
</feature>
<evidence type="ECO:0000256" key="1">
    <source>
        <dbReference type="SAM" id="Phobius"/>
    </source>
</evidence>
<dbReference type="InterPro" id="IPR049941">
    <property type="entry name" value="LPLAT_7/PORCN-like"/>
</dbReference>
<dbReference type="AlphaFoldDB" id="A0A3S5CKQ8"/>
<evidence type="ECO:0000313" key="3">
    <source>
        <dbReference type="Proteomes" id="UP000784294"/>
    </source>
</evidence>
<sequence length="731" mass="78314">MPSMCSFFSYRRSSISACTCAVPLLGGQHAVPDTNADCALHSVASPSLSRVNPTPCLHSYSVLKIPPFSGTYFSLGSRTSFSFALSIAGGIVQALSSLSVVSANPILFYSADFSVPHESSPDNSSFTTFPLSPSSSPSPLLPSFTSSISISHSSSTTTTTLVPSLPTSAPFDAPRSASLPNHNWLSGAMTSWTAFNAVFMGVNLAAASRPGGNALSSLDPEDGSRQPVRGGFYTGSRLFDPLSQLVGVSLDQINFVLVCLATLCLGLVMRRWFAPPRYSAHARATLEILFGVMLVSFCFGQQLRVLLLQSAIAYVFLLIIPNRRTAAVVVTAWSMLYLSAVHLCRLHYDYGGYTLDISGPVMIQTQRLSTLAFNLLDGERLKRHQQTQAQLREDELALQQQRQQHLELHKLQQVTGKLSVDAAGFDGVQGTCSRSNSPLLSSLILASDGGIGRANNSLHLESASRDTLASEENAPLLHTGLPPALSTMVLPFSSGQPGITGLSTSGIGISLGKSSLCPSGLHLAGLTKSSSDPRLDQYRHLLAPSLSNSSPSSADSITAISASVPLTNRIPSLPNDFKKIDCPQTADNGIAPGAGGASVAAVYSSNRSHKSYMPPSHIKHAVDQLPDPIEFAAYMLNFHGVCVGPFVFYVDYRAYLDGYSERKLPPINFHRFALLALRALAFGLVTGYISPLLPFDTPIVQRLEVGRNYYLLLSLSMNHPSHQLLYASKIT</sequence>
<comment type="caution">
    <text evidence="2">The sequence shown here is derived from an EMBL/GenBank/DDBJ whole genome shotgun (WGS) entry which is preliminary data.</text>
</comment>
<dbReference type="EMBL" id="CAAALY010028314">
    <property type="protein sequence ID" value="VEL16404.1"/>
    <property type="molecule type" value="Genomic_DNA"/>
</dbReference>
<dbReference type="Proteomes" id="UP000784294">
    <property type="component" value="Unassembled WGS sequence"/>
</dbReference>
<protein>
    <submittedName>
        <fullName evidence="2">Uncharacterized protein</fullName>
    </submittedName>
</protein>
<feature type="transmembrane region" description="Helical" evidence="1">
    <location>
        <begin position="253"/>
        <end position="273"/>
    </location>
</feature>
<dbReference type="GO" id="GO:0016020">
    <property type="term" value="C:membrane"/>
    <property type="evidence" value="ECO:0007669"/>
    <property type="project" value="TreeGrafter"/>
</dbReference>
<dbReference type="PANTHER" id="PTHR13906:SF4">
    <property type="entry name" value="LYSOPHOSPHOLIPID ACYLTRANSFERASE 6"/>
    <property type="match status" value="1"/>
</dbReference>
<evidence type="ECO:0000313" key="2">
    <source>
        <dbReference type="EMBL" id="VEL16404.1"/>
    </source>
</evidence>
<keyword evidence="1" id="KW-0812">Transmembrane</keyword>
<name>A0A3S5CKQ8_9PLAT</name>
<dbReference type="PANTHER" id="PTHR13906">
    <property type="entry name" value="PORCUPINE"/>
    <property type="match status" value="1"/>
</dbReference>
<organism evidence="2 3">
    <name type="scientific">Protopolystoma xenopodis</name>
    <dbReference type="NCBI Taxonomy" id="117903"/>
    <lineage>
        <taxon>Eukaryota</taxon>
        <taxon>Metazoa</taxon>
        <taxon>Spiralia</taxon>
        <taxon>Lophotrochozoa</taxon>
        <taxon>Platyhelminthes</taxon>
        <taxon>Monogenea</taxon>
        <taxon>Polyopisthocotylea</taxon>
        <taxon>Polystomatidea</taxon>
        <taxon>Polystomatidae</taxon>
        <taxon>Protopolystoma</taxon>
    </lineage>
</organism>
<dbReference type="GO" id="GO:0030258">
    <property type="term" value="P:lipid modification"/>
    <property type="evidence" value="ECO:0007669"/>
    <property type="project" value="TreeGrafter"/>
</dbReference>